<dbReference type="Pfam" id="PF00730">
    <property type="entry name" value="HhH-GPD"/>
    <property type="match status" value="1"/>
</dbReference>
<dbReference type="RefSeq" id="WP_318785355.1">
    <property type="nucleotide sequence ID" value="NZ_JAWDKC010000011.1"/>
</dbReference>
<keyword evidence="9 16" id="KW-0378">Hydrolase</keyword>
<dbReference type="InterPro" id="IPR000445">
    <property type="entry name" value="HhH_motif"/>
</dbReference>
<comment type="similarity">
    <text evidence="3">Belongs to the Nth/MutY family.</text>
</comment>
<reference evidence="16 17" key="1">
    <citation type="submission" date="2023-06" db="EMBL/GenBank/DDBJ databases">
        <title>Genome sequence of Methanimicrococcus sp. At1.</title>
        <authorList>
            <person name="Protasov E."/>
            <person name="Platt K."/>
            <person name="Poehlein A."/>
            <person name="Daniel R."/>
            <person name="Brune A."/>
        </authorList>
    </citation>
    <scope>NUCLEOTIDE SEQUENCE [LARGE SCALE GENOMIC DNA]</scope>
    <source>
        <strain evidence="16 17">At1</strain>
    </source>
</reference>
<dbReference type="Proteomes" id="UP001272052">
    <property type="component" value="Unassembled WGS sequence"/>
</dbReference>
<keyword evidence="10" id="KW-0408">Iron</keyword>
<evidence type="ECO:0000256" key="13">
    <source>
        <dbReference type="ARBA" id="ARBA00023295"/>
    </source>
</evidence>
<dbReference type="GO" id="GO:0000701">
    <property type="term" value="F:purine-specific mismatch base pair DNA N-glycosylase activity"/>
    <property type="evidence" value="ECO:0007669"/>
    <property type="project" value="UniProtKB-EC"/>
</dbReference>
<dbReference type="SUPFAM" id="SSF48150">
    <property type="entry name" value="DNA-glycosylase"/>
    <property type="match status" value="1"/>
</dbReference>
<evidence type="ECO:0000256" key="10">
    <source>
        <dbReference type="ARBA" id="ARBA00023004"/>
    </source>
</evidence>
<dbReference type="SUPFAM" id="SSF55811">
    <property type="entry name" value="Nudix"/>
    <property type="match status" value="1"/>
</dbReference>
<dbReference type="CDD" id="cd00056">
    <property type="entry name" value="ENDO3c"/>
    <property type="match status" value="1"/>
</dbReference>
<proteinExistence type="inferred from homology"/>
<evidence type="ECO:0000256" key="11">
    <source>
        <dbReference type="ARBA" id="ARBA00023014"/>
    </source>
</evidence>
<keyword evidence="6" id="KW-0004">4Fe-4S</keyword>
<feature type="region of interest" description="Disordered" evidence="14">
    <location>
        <begin position="363"/>
        <end position="423"/>
    </location>
</feature>
<sequence>MKIPSAEKQTHSADKNRTALSSALLNWYDEHGRDLPWRVRGAHPNPYMVWISEIMLQQTTVKTVIPYFYRFLERFPDIFALADADIEDVFLMWQGLGYYTRARKLHECAQFLVQNNDGRFPETYAELLKLPGIGPYTAASISSLAFDKREAVVDGNVIRVISRLYGITENTAVSLPEIKEKAQNLMSETRAADYTSAIMDLGATVCTPKNPDCSACPFEKECEALAQNLVEEIPKIEKLQKIGKTGKLFWIENESGDVLIRKRTEKGLLHGLTEFPWEAAAGGREMLGEIPFPITGADWIETGKSVRHVFTHINLTLEIYQTTVGSPQSFENLKKYGGEFVSKDNFKDYPFSTLMKKVIKEIESDSDSKNKKTNHKKTNHKKTNHKKTNQNKKVNQSEKTDQSKKTGQSKKSQNKTNKTLSDF</sequence>
<evidence type="ECO:0000256" key="12">
    <source>
        <dbReference type="ARBA" id="ARBA00023204"/>
    </source>
</evidence>
<dbReference type="PANTHER" id="PTHR42944">
    <property type="entry name" value="ADENINE DNA GLYCOSYLASE"/>
    <property type="match status" value="1"/>
</dbReference>
<feature type="compositionally biased region" description="Basic residues" evidence="14">
    <location>
        <begin position="371"/>
        <end position="390"/>
    </location>
</feature>
<keyword evidence="12" id="KW-0234">DNA repair</keyword>
<name>A0ABU3VNF8_9EURY</name>
<accession>A0ABU3VNF8</accession>
<dbReference type="EC" id="3.2.2.31" evidence="4"/>
<dbReference type="EMBL" id="JAWDKC010000011">
    <property type="protein sequence ID" value="MDV0444948.1"/>
    <property type="molecule type" value="Genomic_DNA"/>
</dbReference>
<dbReference type="Pfam" id="PF00633">
    <property type="entry name" value="HHH"/>
    <property type="match status" value="1"/>
</dbReference>
<protein>
    <recommendedName>
        <fullName evidence="5">Adenine DNA glycosylase</fullName>
        <ecNumber evidence="4">3.2.2.31</ecNumber>
    </recommendedName>
</protein>
<dbReference type="PANTHER" id="PTHR42944:SF1">
    <property type="entry name" value="ADENINE DNA GLYCOSYLASE"/>
    <property type="match status" value="1"/>
</dbReference>
<dbReference type="InterPro" id="IPR023170">
    <property type="entry name" value="HhH_base_excis_C"/>
</dbReference>
<comment type="caution">
    <text evidence="16">The sequence shown here is derived from an EMBL/GenBank/DDBJ whole genome shotgun (WGS) entry which is preliminary data.</text>
</comment>
<evidence type="ECO:0000256" key="14">
    <source>
        <dbReference type="SAM" id="MobiDB-lite"/>
    </source>
</evidence>
<keyword evidence="13 16" id="KW-0326">Glycosidase</keyword>
<evidence type="ECO:0000256" key="8">
    <source>
        <dbReference type="ARBA" id="ARBA00022763"/>
    </source>
</evidence>
<dbReference type="Gene3D" id="1.10.1670.10">
    <property type="entry name" value="Helix-hairpin-Helix base-excision DNA repair enzymes (C-terminal)"/>
    <property type="match status" value="1"/>
</dbReference>
<organism evidence="16 17">
    <name type="scientific">Methanimicrococcus hacksteinii</name>
    <dbReference type="NCBI Taxonomy" id="3028293"/>
    <lineage>
        <taxon>Archaea</taxon>
        <taxon>Methanobacteriati</taxon>
        <taxon>Methanobacteriota</taxon>
        <taxon>Stenosarchaea group</taxon>
        <taxon>Methanomicrobia</taxon>
        <taxon>Methanosarcinales</taxon>
        <taxon>Methanosarcinaceae</taxon>
        <taxon>Methanimicrococcus</taxon>
    </lineage>
</organism>
<evidence type="ECO:0000313" key="16">
    <source>
        <dbReference type="EMBL" id="MDV0444948.1"/>
    </source>
</evidence>
<dbReference type="InterPro" id="IPR015797">
    <property type="entry name" value="NUDIX_hydrolase-like_dom_sf"/>
</dbReference>
<evidence type="ECO:0000256" key="3">
    <source>
        <dbReference type="ARBA" id="ARBA00008343"/>
    </source>
</evidence>
<dbReference type="InterPro" id="IPR011257">
    <property type="entry name" value="DNA_glycosylase"/>
</dbReference>
<dbReference type="InterPro" id="IPR029119">
    <property type="entry name" value="MutY_C"/>
</dbReference>
<evidence type="ECO:0000256" key="2">
    <source>
        <dbReference type="ARBA" id="ARBA00001966"/>
    </source>
</evidence>
<evidence type="ECO:0000256" key="1">
    <source>
        <dbReference type="ARBA" id="ARBA00000843"/>
    </source>
</evidence>
<comment type="cofactor">
    <cofactor evidence="2">
        <name>[4Fe-4S] cluster</name>
        <dbReference type="ChEBI" id="CHEBI:49883"/>
    </cofactor>
</comment>
<dbReference type="NCBIfam" id="TIGR01084">
    <property type="entry name" value="mutY"/>
    <property type="match status" value="1"/>
</dbReference>
<dbReference type="InterPro" id="IPR004036">
    <property type="entry name" value="Endonuclease-III-like_CS2"/>
</dbReference>
<dbReference type="SMART" id="SM00478">
    <property type="entry name" value="ENDO3c"/>
    <property type="match status" value="1"/>
</dbReference>
<keyword evidence="7" id="KW-0479">Metal-binding</keyword>
<keyword evidence="8" id="KW-0227">DNA damage</keyword>
<dbReference type="InterPro" id="IPR005760">
    <property type="entry name" value="A/G_AdeGlyc_MutY"/>
</dbReference>
<evidence type="ECO:0000259" key="15">
    <source>
        <dbReference type="SMART" id="SM00478"/>
    </source>
</evidence>
<evidence type="ECO:0000313" key="17">
    <source>
        <dbReference type="Proteomes" id="UP001272052"/>
    </source>
</evidence>
<evidence type="ECO:0000256" key="5">
    <source>
        <dbReference type="ARBA" id="ARBA00022023"/>
    </source>
</evidence>
<dbReference type="Gene3D" id="3.90.79.10">
    <property type="entry name" value="Nucleoside Triphosphate Pyrophosphohydrolase"/>
    <property type="match status" value="1"/>
</dbReference>
<comment type="catalytic activity">
    <reaction evidence="1">
        <text>Hydrolyzes free adenine bases from 7,8-dihydro-8-oxoguanine:adenine mismatched double-stranded DNA, leaving an apurinic site.</text>
        <dbReference type="EC" id="3.2.2.31"/>
    </reaction>
</comment>
<feature type="compositionally biased region" description="Low complexity" evidence="14">
    <location>
        <begin position="405"/>
        <end position="416"/>
    </location>
</feature>
<dbReference type="PROSITE" id="PS01155">
    <property type="entry name" value="ENDONUCLEASE_III_2"/>
    <property type="match status" value="1"/>
</dbReference>
<evidence type="ECO:0000256" key="4">
    <source>
        <dbReference type="ARBA" id="ARBA00012045"/>
    </source>
</evidence>
<dbReference type="Pfam" id="PF14815">
    <property type="entry name" value="NUDIX_4"/>
    <property type="match status" value="1"/>
</dbReference>
<evidence type="ECO:0000256" key="6">
    <source>
        <dbReference type="ARBA" id="ARBA00022485"/>
    </source>
</evidence>
<keyword evidence="17" id="KW-1185">Reference proteome</keyword>
<evidence type="ECO:0000256" key="7">
    <source>
        <dbReference type="ARBA" id="ARBA00022723"/>
    </source>
</evidence>
<dbReference type="InterPro" id="IPR003265">
    <property type="entry name" value="HhH-GPD_domain"/>
</dbReference>
<keyword evidence="11" id="KW-0411">Iron-sulfur</keyword>
<evidence type="ECO:0000256" key="9">
    <source>
        <dbReference type="ARBA" id="ARBA00022801"/>
    </source>
</evidence>
<dbReference type="CDD" id="cd03431">
    <property type="entry name" value="NUDIX_DNA_Glycosylase_C-MutY"/>
    <property type="match status" value="1"/>
</dbReference>
<feature type="domain" description="HhH-GPD" evidence="15">
    <location>
        <begin position="55"/>
        <end position="204"/>
    </location>
</feature>
<dbReference type="Gene3D" id="1.10.340.30">
    <property type="entry name" value="Hypothetical protein, domain 2"/>
    <property type="match status" value="1"/>
</dbReference>
<dbReference type="InterPro" id="IPR044298">
    <property type="entry name" value="MIG/MutY"/>
</dbReference>
<feature type="compositionally biased region" description="Basic and acidic residues" evidence="14">
    <location>
        <begin position="395"/>
        <end position="404"/>
    </location>
</feature>
<gene>
    <name evidence="16" type="primary">mutY</name>
    <name evidence="16" type="ORF">MmiAt1_04980</name>
</gene>